<dbReference type="EMBL" id="BPLQ01007465">
    <property type="protein sequence ID" value="GIY30291.1"/>
    <property type="molecule type" value="Genomic_DNA"/>
</dbReference>
<keyword evidence="4 7" id="KW-0863">Zinc-finger</keyword>
<evidence type="ECO:0000313" key="9">
    <source>
        <dbReference type="EMBL" id="GIY30291.1"/>
    </source>
</evidence>
<dbReference type="GO" id="GO:0000981">
    <property type="term" value="F:DNA-binding transcription factor activity, RNA polymerase II-specific"/>
    <property type="evidence" value="ECO:0007669"/>
    <property type="project" value="TreeGrafter"/>
</dbReference>
<feature type="domain" description="C2H2-type" evidence="8">
    <location>
        <begin position="289"/>
        <end position="316"/>
    </location>
</feature>
<dbReference type="GO" id="GO:0008270">
    <property type="term" value="F:zinc ion binding"/>
    <property type="evidence" value="ECO:0007669"/>
    <property type="project" value="UniProtKB-KW"/>
</dbReference>
<keyword evidence="5" id="KW-0862">Zinc</keyword>
<evidence type="ECO:0000256" key="3">
    <source>
        <dbReference type="ARBA" id="ARBA00022737"/>
    </source>
</evidence>
<evidence type="ECO:0000256" key="4">
    <source>
        <dbReference type="ARBA" id="ARBA00022771"/>
    </source>
</evidence>
<dbReference type="Proteomes" id="UP001054837">
    <property type="component" value="Unassembled WGS sequence"/>
</dbReference>
<keyword evidence="2" id="KW-0479">Metal-binding</keyword>
<evidence type="ECO:0000256" key="5">
    <source>
        <dbReference type="ARBA" id="ARBA00022833"/>
    </source>
</evidence>
<dbReference type="PANTHER" id="PTHR19818">
    <property type="entry name" value="ZINC FINGER PROTEIN ZIC AND GLI"/>
    <property type="match status" value="1"/>
</dbReference>
<dbReference type="AlphaFoldDB" id="A0AAV4SAX1"/>
<dbReference type="Pfam" id="PF00096">
    <property type="entry name" value="zf-C2H2"/>
    <property type="match status" value="4"/>
</dbReference>
<evidence type="ECO:0000313" key="10">
    <source>
        <dbReference type="Proteomes" id="UP001054837"/>
    </source>
</evidence>
<reference evidence="9 10" key="1">
    <citation type="submission" date="2021-06" db="EMBL/GenBank/DDBJ databases">
        <title>Caerostris darwini draft genome.</title>
        <authorList>
            <person name="Kono N."/>
            <person name="Arakawa K."/>
        </authorList>
    </citation>
    <scope>NUCLEOTIDE SEQUENCE [LARGE SCALE GENOMIC DNA]</scope>
</reference>
<feature type="domain" description="C2H2-type" evidence="8">
    <location>
        <begin position="431"/>
        <end position="456"/>
    </location>
</feature>
<sequence length="456" mass="52734">MEIRNCEFCNAYVTNFEVHNCGNFGNQYRRSYATLSRSSHDTGPQDIDTRTQQIHYEERTTSMIQTNSSWQPSLLPNMHQRTHCQETASAEMSYPYGVGNQNPYNPETLNFPFPHLPHNQENQSYSTHLQQPSEESNVIMHQNAHCCEAWNPNQPAYAPLPIAEPCFVSGFQPIFGQRNPLMNQMAHRPNTSSQIEFSRISRTEGASSHFTSDFNESGNAWTNRISQQCETSSGLPMILDIQNAQYNPMDTIPSNDSIGQIYSNKYPKEFLREDNLHPHDRSRSVVKPYECNFCRKAFSNRYNLTDHIRTHTGEKPHACTICNKGFAAISNLNDHMHIHSGRPYKCKKCSECFVNRLKLRKHVQIIHNGQNSYKCFECSEYFVSHYRLRKHIYSIHTAVEPYKCTECSKCFLYPCHLREHVCISHTADDPYKCTECGKCLTQHSSLRRHIRGVDRS</sequence>
<evidence type="ECO:0000259" key="8">
    <source>
        <dbReference type="PROSITE" id="PS50157"/>
    </source>
</evidence>
<dbReference type="PROSITE" id="PS00028">
    <property type="entry name" value="ZINC_FINGER_C2H2_1"/>
    <property type="match status" value="5"/>
</dbReference>
<dbReference type="InterPro" id="IPR013087">
    <property type="entry name" value="Znf_C2H2_type"/>
</dbReference>
<dbReference type="GO" id="GO:0000978">
    <property type="term" value="F:RNA polymerase II cis-regulatory region sequence-specific DNA binding"/>
    <property type="evidence" value="ECO:0007669"/>
    <property type="project" value="TreeGrafter"/>
</dbReference>
<feature type="domain" description="C2H2-type" evidence="8">
    <location>
        <begin position="373"/>
        <end position="401"/>
    </location>
</feature>
<dbReference type="PANTHER" id="PTHR19818:SF139">
    <property type="entry name" value="PAIR-RULE PROTEIN ODD-PAIRED"/>
    <property type="match status" value="1"/>
</dbReference>
<keyword evidence="6" id="KW-0539">Nucleus</keyword>
<dbReference type="SMART" id="SM00355">
    <property type="entry name" value="ZnF_C2H2"/>
    <property type="match status" value="6"/>
</dbReference>
<comment type="caution">
    <text evidence="9">The sequence shown here is derived from an EMBL/GenBank/DDBJ whole genome shotgun (WGS) entry which is preliminary data.</text>
</comment>
<organism evidence="9 10">
    <name type="scientific">Caerostris darwini</name>
    <dbReference type="NCBI Taxonomy" id="1538125"/>
    <lineage>
        <taxon>Eukaryota</taxon>
        <taxon>Metazoa</taxon>
        <taxon>Ecdysozoa</taxon>
        <taxon>Arthropoda</taxon>
        <taxon>Chelicerata</taxon>
        <taxon>Arachnida</taxon>
        <taxon>Araneae</taxon>
        <taxon>Araneomorphae</taxon>
        <taxon>Entelegynae</taxon>
        <taxon>Araneoidea</taxon>
        <taxon>Araneidae</taxon>
        <taxon>Caerostris</taxon>
    </lineage>
</organism>
<dbReference type="InterPro" id="IPR036236">
    <property type="entry name" value="Znf_C2H2_sf"/>
</dbReference>
<dbReference type="FunFam" id="3.30.160.60:FF:001049">
    <property type="entry name" value="zinc finger protein 319"/>
    <property type="match status" value="1"/>
</dbReference>
<dbReference type="Gene3D" id="3.30.160.60">
    <property type="entry name" value="Classic Zinc Finger"/>
    <property type="match status" value="5"/>
</dbReference>
<accession>A0AAV4SAX1</accession>
<dbReference type="InterPro" id="IPR050329">
    <property type="entry name" value="GLI_C2H2-zinc-finger"/>
</dbReference>
<dbReference type="GO" id="GO:0045944">
    <property type="term" value="P:positive regulation of transcription by RNA polymerase II"/>
    <property type="evidence" value="ECO:0007669"/>
    <property type="project" value="UniProtKB-ARBA"/>
</dbReference>
<keyword evidence="10" id="KW-1185">Reference proteome</keyword>
<dbReference type="GO" id="GO:0005634">
    <property type="term" value="C:nucleus"/>
    <property type="evidence" value="ECO:0007669"/>
    <property type="project" value="UniProtKB-SubCell"/>
</dbReference>
<feature type="domain" description="C2H2-type" evidence="8">
    <location>
        <begin position="317"/>
        <end position="344"/>
    </location>
</feature>
<keyword evidence="3" id="KW-0677">Repeat</keyword>
<evidence type="ECO:0000256" key="7">
    <source>
        <dbReference type="PROSITE-ProRule" id="PRU00042"/>
    </source>
</evidence>
<dbReference type="FunFam" id="3.30.160.60:FF:001498">
    <property type="entry name" value="Zinc finger protein 404"/>
    <property type="match status" value="1"/>
</dbReference>
<protein>
    <recommendedName>
        <fullName evidence="8">C2H2-type domain-containing protein</fullName>
    </recommendedName>
</protein>
<dbReference type="SUPFAM" id="SSF57667">
    <property type="entry name" value="beta-beta-alpha zinc fingers"/>
    <property type="match status" value="3"/>
</dbReference>
<name>A0AAV4SAX1_9ARAC</name>
<comment type="subcellular location">
    <subcellularLocation>
        <location evidence="1">Nucleus</location>
    </subcellularLocation>
</comment>
<dbReference type="FunFam" id="3.30.160.60:FF:000038">
    <property type="entry name" value="Zinc finger protein 624"/>
    <property type="match status" value="1"/>
</dbReference>
<evidence type="ECO:0000256" key="2">
    <source>
        <dbReference type="ARBA" id="ARBA00022723"/>
    </source>
</evidence>
<evidence type="ECO:0000256" key="1">
    <source>
        <dbReference type="ARBA" id="ARBA00004123"/>
    </source>
</evidence>
<proteinExistence type="predicted"/>
<evidence type="ECO:0000256" key="6">
    <source>
        <dbReference type="ARBA" id="ARBA00023242"/>
    </source>
</evidence>
<gene>
    <name evidence="9" type="ORF">CDAR_583971</name>
</gene>
<feature type="domain" description="C2H2-type" evidence="8">
    <location>
        <begin position="402"/>
        <end position="430"/>
    </location>
</feature>
<dbReference type="PROSITE" id="PS50157">
    <property type="entry name" value="ZINC_FINGER_C2H2_2"/>
    <property type="match status" value="6"/>
</dbReference>
<feature type="domain" description="C2H2-type" evidence="8">
    <location>
        <begin position="344"/>
        <end position="372"/>
    </location>
</feature>